<keyword evidence="9 11" id="KW-0472">Membrane</keyword>
<dbReference type="PANTHER" id="PTHR16501:SF6">
    <property type="entry name" value="TRANSPORT AND GOLGI ORGANIZATION PROTEIN 11"/>
    <property type="match status" value="1"/>
</dbReference>
<gene>
    <name evidence="13" type="ORF">PV328_005157</name>
</gene>
<evidence type="ECO:0000256" key="6">
    <source>
        <dbReference type="ARBA" id="ARBA00022989"/>
    </source>
</evidence>
<dbReference type="PANTHER" id="PTHR16501">
    <property type="entry name" value="TRANSPORT AND GOLGI ORGANIZATION PROTEIN 11"/>
    <property type="match status" value="1"/>
</dbReference>
<evidence type="ECO:0000313" key="14">
    <source>
        <dbReference type="Proteomes" id="UP001168990"/>
    </source>
</evidence>
<dbReference type="Pfam" id="PF05644">
    <property type="entry name" value="Miff"/>
    <property type="match status" value="2"/>
</dbReference>
<dbReference type="AlphaFoldDB" id="A0AA39FLM3"/>
<evidence type="ECO:0000256" key="7">
    <source>
        <dbReference type="ARBA" id="ARBA00023054"/>
    </source>
</evidence>
<dbReference type="EMBL" id="JAQQBS010000002">
    <property type="protein sequence ID" value="KAK0171748.1"/>
    <property type="molecule type" value="Genomic_DNA"/>
</dbReference>
<organism evidence="13 14">
    <name type="scientific">Microctonus aethiopoides</name>
    <dbReference type="NCBI Taxonomy" id="144406"/>
    <lineage>
        <taxon>Eukaryota</taxon>
        <taxon>Metazoa</taxon>
        <taxon>Ecdysozoa</taxon>
        <taxon>Arthropoda</taxon>
        <taxon>Hexapoda</taxon>
        <taxon>Insecta</taxon>
        <taxon>Pterygota</taxon>
        <taxon>Neoptera</taxon>
        <taxon>Endopterygota</taxon>
        <taxon>Hymenoptera</taxon>
        <taxon>Apocrita</taxon>
        <taxon>Ichneumonoidea</taxon>
        <taxon>Braconidae</taxon>
        <taxon>Euphorinae</taxon>
        <taxon>Microctonus</taxon>
    </lineage>
</organism>
<accession>A0AA39FLM3</accession>
<evidence type="ECO:0000256" key="2">
    <source>
        <dbReference type="ARBA" id="ARBA00004275"/>
    </source>
</evidence>
<reference evidence="13" key="1">
    <citation type="journal article" date="2023" name="bioRxiv">
        <title>Scaffold-level genome assemblies of two parasitoid biocontrol wasps reveal the parthenogenesis mechanism and an associated novel virus.</title>
        <authorList>
            <person name="Inwood S."/>
            <person name="Skelly J."/>
            <person name="Guhlin J."/>
            <person name="Harrop T."/>
            <person name="Goldson S."/>
            <person name="Dearden P."/>
        </authorList>
    </citation>
    <scope>NUCLEOTIDE SEQUENCE</scope>
    <source>
        <strain evidence="13">Irish</strain>
        <tissue evidence="13">Whole body</tissue>
    </source>
</reference>
<evidence type="ECO:0000256" key="9">
    <source>
        <dbReference type="ARBA" id="ARBA00023136"/>
    </source>
</evidence>
<feature type="transmembrane region" description="Helical" evidence="11">
    <location>
        <begin position="217"/>
        <end position="234"/>
    </location>
</feature>
<feature type="domain" description="Mff-like" evidence="12">
    <location>
        <begin position="26"/>
        <end position="134"/>
    </location>
</feature>
<dbReference type="Proteomes" id="UP001168990">
    <property type="component" value="Unassembled WGS sequence"/>
</dbReference>
<evidence type="ECO:0000256" key="10">
    <source>
        <dbReference type="ARBA" id="ARBA00023140"/>
    </source>
</evidence>
<protein>
    <recommendedName>
        <fullName evidence="12">Mff-like domain-containing protein</fullName>
    </recommendedName>
</protein>
<name>A0AA39FLM3_9HYME</name>
<proteinExistence type="inferred from homology"/>
<reference evidence="13" key="2">
    <citation type="submission" date="2023-03" db="EMBL/GenBank/DDBJ databases">
        <authorList>
            <person name="Inwood S.N."/>
            <person name="Skelly J.G."/>
            <person name="Guhlin J."/>
            <person name="Harrop T.W.R."/>
            <person name="Goldson S.G."/>
            <person name="Dearden P.K."/>
        </authorList>
    </citation>
    <scope>NUCLEOTIDE SEQUENCE</scope>
    <source>
        <strain evidence="13">Irish</strain>
        <tissue evidence="13">Whole body</tissue>
    </source>
</reference>
<evidence type="ECO:0000256" key="1">
    <source>
        <dbReference type="ARBA" id="ARBA00004200"/>
    </source>
</evidence>
<keyword evidence="10" id="KW-0576">Peroxisome</keyword>
<dbReference type="GO" id="GO:0005777">
    <property type="term" value="C:peroxisome"/>
    <property type="evidence" value="ECO:0007669"/>
    <property type="project" value="UniProtKB-SubCell"/>
</dbReference>
<evidence type="ECO:0000256" key="5">
    <source>
        <dbReference type="ARBA" id="ARBA00022787"/>
    </source>
</evidence>
<keyword evidence="8" id="KW-0496">Mitochondrion</keyword>
<keyword evidence="5" id="KW-1000">Mitochondrion outer membrane</keyword>
<comment type="similarity">
    <text evidence="3">Belongs to the Tango11 family.</text>
</comment>
<comment type="caution">
    <text evidence="13">The sequence shown here is derived from an EMBL/GenBank/DDBJ whole genome shotgun (WGS) entry which is preliminary data.</text>
</comment>
<keyword evidence="4 11" id="KW-0812">Transmembrane</keyword>
<dbReference type="GO" id="GO:0005741">
    <property type="term" value="C:mitochondrial outer membrane"/>
    <property type="evidence" value="ECO:0007669"/>
    <property type="project" value="UniProtKB-SubCell"/>
</dbReference>
<comment type="subcellular location">
    <subcellularLocation>
        <location evidence="1">Mitochondrion outer membrane</location>
        <topology evidence="1">Single-pass type IV membrane protein</topology>
    </subcellularLocation>
    <subcellularLocation>
        <location evidence="2">Peroxisome</location>
    </subcellularLocation>
</comment>
<evidence type="ECO:0000256" key="8">
    <source>
        <dbReference type="ARBA" id="ARBA00023128"/>
    </source>
</evidence>
<keyword evidence="6 11" id="KW-1133">Transmembrane helix</keyword>
<feature type="domain" description="Mff-like" evidence="12">
    <location>
        <begin position="156"/>
        <end position="236"/>
    </location>
</feature>
<evidence type="ECO:0000259" key="12">
    <source>
        <dbReference type="Pfam" id="PF05644"/>
    </source>
</evidence>
<evidence type="ECO:0000256" key="3">
    <source>
        <dbReference type="ARBA" id="ARBA00009806"/>
    </source>
</evidence>
<evidence type="ECO:0000256" key="11">
    <source>
        <dbReference type="SAM" id="Phobius"/>
    </source>
</evidence>
<evidence type="ECO:0000256" key="4">
    <source>
        <dbReference type="ARBA" id="ARBA00022692"/>
    </source>
</evidence>
<sequence>MPDTEKVTMPKAHNRNVFNGEADDFYDSNFEINNKMKLPKTLRLGDEYTDDNSPSTNGLAWDQAISNDTFAMHMPDRILVVGHDQHMGVKAPPLEMTMENPESSPEHTLTRVQTPPKILTLGDHFFPTFDDDNGELEYQNHSDLNASLPVSSKPYINESQIIRRAAREQTPIWNSNMDVSLAPSEEIQHLRRQVGKLNRRVMSVELEMVQRQQRDKIFYAITIAYFFFKAFNWLTRN</sequence>
<keyword evidence="7" id="KW-0175">Coiled coil</keyword>
<evidence type="ECO:0000313" key="13">
    <source>
        <dbReference type="EMBL" id="KAK0171748.1"/>
    </source>
</evidence>
<dbReference type="InterPro" id="IPR039433">
    <property type="entry name" value="Mff-like_dom"/>
</dbReference>
<dbReference type="InterPro" id="IPR008518">
    <property type="entry name" value="Mff/Tango-11"/>
</dbReference>
<keyword evidence="14" id="KW-1185">Reference proteome</keyword>